<dbReference type="PANTHER" id="PTHR44305:SF24">
    <property type="entry name" value="TYROSINE-PROTEIN KINASE C03B1.5-RELATED"/>
    <property type="match status" value="1"/>
</dbReference>
<protein>
    <recommendedName>
        <fullName evidence="1">Protein kinase domain-containing protein</fullName>
    </recommendedName>
</protein>
<dbReference type="InterPro" id="IPR011009">
    <property type="entry name" value="Kinase-like_dom_sf"/>
</dbReference>
<dbReference type="OMA" id="CTARTIH"/>
<dbReference type="PANTHER" id="PTHR44305">
    <property type="entry name" value="SI:DKEY-192D15.2-RELATED"/>
    <property type="match status" value="1"/>
</dbReference>
<organism evidence="2 3">
    <name type="scientific">Armillaria gallica</name>
    <name type="common">Bulbous honey fungus</name>
    <name type="synonym">Armillaria bulbosa</name>
    <dbReference type="NCBI Taxonomy" id="47427"/>
    <lineage>
        <taxon>Eukaryota</taxon>
        <taxon>Fungi</taxon>
        <taxon>Dikarya</taxon>
        <taxon>Basidiomycota</taxon>
        <taxon>Agaricomycotina</taxon>
        <taxon>Agaricomycetes</taxon>
        <taxon>Agaricomycetidae</taxon>
        <taxon>Agaricales</taxon>
        <taxon>Marasmiineae</taxon>
        <taxon>Physalacriaceae</taxon>
        <taxon>Armillaria</taxon>
    </lineage>
</organism>
<dbReference type="SUPFAM" id="SSF56112">
    <property type="entry name" value="Protein kinase-like (PK-like)"/>
    <property type="match status" value="1"/>
</dbReference>
<dbReference type="Proteomes" id="UP000217790">
    <property type="component" value="Unassembled WGS sequence"/>
</dbReference>
<dbReference type="STRING" id="47427.A0A2H3EVZ0"/>
<dbReference type="OrthoDB" id="3224178at2759"/>
<dbReference type="PROSITE" id="PS50011">
    <property type="entry name" value="PROTEIN_KINASE_DOM"/>
    <property type="match status" value="1"/>
</dbReference>
<evidence type="ECO:0000313" key="3">
    <source>
        <dbReference type="Proteomes" id="UP000217790"/>
    </source>
</evidence>
<dbReference type="InParanoid" id="A0A2H3EVZ0"/>
<evidence type="ECO:0000259" key="1">
    <source>
        <dbReference type="PROSITE" id="PS50011"/>
    </source>
</evidence>
<reference evidence="3" key="1">
    <citation type="journal article" date="2017" name="Nat. Ecol. Evol.">
        <title>Genome expansion and lineage-specific genetic innovations in the forest pathogenic fungi Armillaria.</title>
        <authorList>
            <person name="Sipos G."/>
            <person name="Prasanna A.N."/>
            <person name="Walter M.C."/>
            <person name="O'Connor E."/>
            <person name="Balint B."/>
            <person name="Krizsan K."/>
            <person name="Kiss B."/>
            <person name="Hess J."/>
            <person name="Varga T."/>
            <person name="Slot J."/>
            <person name="Riley R."/>
            <person name="Boka B."/>
            <person name="Rigling D."/>
            <person name="Barry K."/>
            <person name="Lee J."/>
            <person name="Mihaltcheva S."/>
            <person name="LaButti K."/>
            <person name="Lipzen A."/>
            <person name="Waldron R."/>
            <person name="Moloney N.M."/>
            <person name="Sperisen C."/>
            <person name="Kredics L."/>
            <person name="Vagvoelgyi C."/>
            <person name="Patrignani A."/>
            <person name="Fitzpatrick D."/>
            <person name="Nagy I."/>
            <person name="Doyle S."/>
            <person name="Anderson J.B."/>
            <person name="Grigoriev I.V."/>
            <person name="Gueldener U."/>
            <person name="Muensterkoetter M."/>
            <person name="Nagy L.G."/>
        </authorList>
    </citation>
    <scope>NUCLEOTIDE SEQUENCE [LARGE SCALE GENOMIC DNA]</scope>
    <source>
        <strain evidence="3">Ar21-2</strain>
    </source>
</reference>
<dbReference type="GO" id="GO:0004672">
    <property type="term" value="F:protein kinase activity"/>
    <property type="evidence" value="ECO:0007669"/>
    <property type="project" value="InterPro"/>
</dbReference>
<sequence length="430" mass="49776">MTHFEWAKTVKEWRDKGWKPDGSRPYDFWKREPLRKFFQDHGYTLWISEYEQGLGDIYNVQLHPPNDEPRRPDGYTFVSRYQCQPGILIDKPEFSQANSIHCPARTIHNQDVLIRLISIDGDATGDDHYEAIRRLSQGQTAFRGDNYALPLLNELAFSGLRFVVSPLLSFGWKSWFYNVDKILDYLMQIFKGVKFSHDNLIAHLDLDSDNILFNFLGGRTRPADTDSDDIGPFRSHFPLRYYINDFELAVCFDKDSDPATSKITGLPNIRAGRSGEYAREYAPEMLVGDPYCPFKADVWYLGQMLHLDMDTEVKGFVEKHLKAIHDDSSFDGVFGKYFAQDIIRNEQIRQAFNEYTNNTNEVDISFPKATLRMALSLLTMIAQMRTSNPELQPALSQLVGSVVEMRRDCSRGVLSDYIGIQRRVVKWENW</sequence>
<dbReference type="GO" id="GO:0005524">
    <property type="term" value="F:ATP binding"/>
    <property type="evidence" value="ECO:0007669"/>
    <property type="project" value="InterPro"/>
</dbReference>
<dbReference type="InterPro" id="IPR053083">
    <property type="entry name" value="TF_kinase-domain_protein"/>
</dbReference>
<evidence type="ECO:0000313" key="2">
    <source>
        <dbReference type="EMBL" id="PBL04478.1"/>
    </source>
</evidence>
<dbReference type="Gene3D" id="1.10.510.10">
    <property type="entry name" value="Transferase(Phosphotransferase) domain 1"/>
    <property type="match status" value="1"/>
</dbReference>
<gene>
    <name evidence="2" type="ORF">ARMGADRAFT_1070922</name>
</gene>
<name>A0A2H3EVZ0_ARMGA</name>
<dbReference type="InterPro" id="IPR000719">
    <property type="entry name" value="Prot_kinase_dom"/>
</dbReference>
<accession>A0A2H3EVZ0</accession>
<dbReference type="AlphaFoldDB" id="A0A2H3EVZ0"/>
<dbReference type="EMBL" id="KZ293644">
    <property type="protein sequence ID" value="PBL04478.1"/>
    <property type="molecule type" value="Genomic_DNA"/>
</dbReference>
<proteinExistence type="predicted"/>
<keyword evidence="3" id="KW-1185">Reference proteome</keyword>
<feature type="domain" description="Protein kinase" evidence="1">
    <location>
        <begin position="43"/>
        <end position="418"/>
    </location>
</feature>